<comment type="caution">
    <text evidence="4">The sequence shown here is derived from an EMBL/GenBank/DDBJ whole genome shotgun (WGS) entry which is preliminary data.</text>
</comment>
<dbReference type="EMBL" id="DYVE01000010">
    <property type="protein sequence ID" value="HJG27092.1"/>
    <property type="molecule type" value="Genomic_DNA"/>
</dbReference>
<dbReference type="InterPro" id="IPR041614">
    <property type="entry name" value="DprA_WH"/>
</dbReference>
<evidence type="ECO:0000259" key="2">
    <source>
        <dbReference type="Pfam" id="PF02481"/>
    </source>
</evidence>
<evidence type="ECO:0000313" key="4">
    <source>
        <dbReference type="EMBL" id="HJG27092.1"/>
    </source>
</evidence>
<dbReference type="InterPro" id="IPR003488">
    <property type="entry name" value="DprA"/>
</dbReference>
<dbReference type="Proteomes" id="UP000782880">
    <property type="component" value="Unassembled WGS sequence"/>
</dbReference>
<organism evidence="4 5">
    <name type="scientific">Subdoligranulum variabile</name>
    <dbReference type="NCBI Taxonomy" id="214851"/>
    <lineage>
        <taxon>Bacteria</taxon>
        <taxon>Bacillati</taxon>
        <taxon>Bacillota</taxon>
        <taxon>Clostridia</taxon>
        <taxon>Eubacteriales</taxon>
        <taxon>Oscillospiraceae</taxon>
        <taxon>Subdoligranulum</taxon>
    </lineage>
</organism>
<reference evidence="4" key="2">
    <citation type="submission" date="2021-09" db="EMBL/GenBank/DDBJ databases">
        <authorList>
            <person name="Gilroy R."/>
        </authorList>
    </citation>
    <scope>NUCLEOTIDE SEQUENCE</scope>
    <source>
        <strain evidence="4">ChiBcec21-2208</strain>
    </source>
</reference>
<dbReference type="Pfam" id="PF02481">
    <property type="entry name" value="DNA_processg_A"/>
    <property type="match status" value="1"/>
</dbReference>
<reference evidence="4" key="1">
    <citation type="journal article" date="2021" name="PeerJ">
        <title>Extensive microbial diversity within the chicken gut microbiome revealed by metagenomics and culture.</title>
        <authorList>
            <person name="Gilroy R."/>
            <person name="Ravi A."/>
            <person name="Getino M."/>
            <person name="Pursley I."/>
            <person name="Horton D.L."/>
            <person name="Alikhan N.F."/>
            <person name="Baker D."/>
            <person name="Gharbi K."/>
            <person name="Hall N."/>
            <person name="Watson M."/>
            <person name="Adriaenssens E.M."/>
            <person name="Foster-Nyarko E."/>
            <person name="Jarju S."/>
            <person name="Secka A."/>
            <person name="Antonio M."/>
            <person name="Oren A."/>
            <person name="Chaudhuri R.R."/>
            <person name="La Ragione R."/>
            <person name="Hildebrand F."/>
            <person name="Pallen M.J."/>
        </authorList>
    </citation>
    <scope>NUCLEOTIDE SEQUENCE</scope>
    <source>
        <strain evidence="4">ChiBcec21-2208</strain>
    </source>
</reference>
<dbReference type="PANTHER" id="PTHR43022">
    <property type="entry name" value="PROTEIN SMF"/>
    <property type="match status" value="1"/>
</dbReference>
<dbReference type="Gene3D" id="1.10.10.10">
    <property type="entry name" value="Winged helix-like DNA-binding domain superfamily/Winged helix DNA-binding domain"/>
    <property type="match status" value="1"/>
</dbReference>
<dbReference type="Gene3D" id="3.40.50.450">
    <property type="match status" value="1"/>
</dbReference>
<dbReference type="GO" id="GO:0009294">
    <property type="term" value="P:DNA-mediated transformation"/>
    <property type="evidence" value="ECO:0007669"/>
    <property type="project" value="InterPro"/>
</dbReference>
<dbReference type="InterPro" id="IPR057666">
    <property type="entry name" value="DrpA_SLOG"/>
</dbReference>
<proteinExistence type="inferred from homology"/>
<protein>
    <submittedName>
        <fullName evidence="4">DNA-protecting protein DprA</fullName>
    </submittedName>
</protein>
<dbReference type="Pfam" id="PF17782">
    <property type="entry name" value="WHD_DprA"/>
    <property type="match status" value="1"/>
</dbReference>
<dbReference type="SUPFAM" id="SSF102405">
    <property type="entry name" value="MCP/YpsA-like"/>
    <property type="match status" value="1"/>
</dbReference>
<accession>A0A921IHW9</accession>
<evidence type="ECO:0000256" key="1">
    <source>
        <dbReference type="ARBA" id="ARBA00006525"/>
    </source>
</evidence>
<feature type="domain" description="Smf/DprA SLOG" evidence="2">
    <location>
        <begin position="80"/>
        <end position="292"/>
    </location>
</feature>
<feature type="domain" description="DprA winged helix" evidence="3">
    <location>
        <begin position="303"/>
        <end position="361"/>
    </location>
</feature>
<comment type="similarity">
    <text evidence="1">Belongs to the DprA/Smf family.</text>
</comment>
<dbReference type="PANTHER" id="PTHR43022:SF1">
    <property type="entry name" value="PROTEIN SMF"/>
    <property type="match status" value="1"/>
</dbReference>
<evidence type="ECO:0000313" key="5">
    <source>
        <dbReference type="Proteomes" id="UP000782880"/>
    </source>
</evidence>
<name>A0A921IHW9_9FIRM</name>
<gene>
    <name evidence="4" type="ORF">K8V20_00370</name>
</gene>
<evidence type="ECO:0000259" key="3">
    <source>
        <dbReference type="Pfam" id="PF17782"/>
    </source>
</evidence>
<dbReference type="InterPro" id="IPR036388">
    <property type="entry name" value="WH-like_DNA-bd_sf"/>
</dbReference>
<sequence length="367" mass="38829">MMDKTLAWLWLADAVGSGCQYARELLDLRPDPEELYEALRSGTQAPPFCLSEGAAAQLLDTTPFDYEERLDHCLLTGVEILTPDDAAYPARLRELPDLPLVLYVTGEKACLNGGRYVGMVGTRRPGVYGRQAAFEISLALAQQGVTIVSGLADGLDSEGHRAAVQAGTPTVAFLGTAIDKTYPAANGPLRRQIEEGGGAVCSEYPPGYPGKTKGTFLARNRLIAAQAQVLCVAEARLRSGTLNTVGHAERYGRPVLAVPGSIYSALSQGTNELLRTHRAGVLCRASDVMELLGEEPRQPAEEAAEFSPQAVSDDARAVYASLGPTAQGIDALCAATGLPAGRVLAACTELELYGGAQALPGRRYIAL</sequence>
<dbReference type="AlphaFoldDB" id="A0A921IHW9"/>